<dbReference type="EMBL" id="MU273769">
    <property type="protein sequence ID" value="KAI0028272.1"/>
    <property type="molecule type" value="Genomic_DNA"/>
</dbReference>
<evidence type="ECO:0000313" key="1">
    <source>
        <dbReference type="EMBL" id="KAI0028272.1"/>
    </source>
</evidence>
<organism evidence="1 2">
    <name type="scientific">Vararia minispora EC-137</name>
    <dbReference type="NCBI Taxonomy" id="1314806"/>
    <lineage>
        <taxon>Eukaryota</taxon>
        <taxon>Fungi</taxon>
        <taxon>Dikarya</taxon>
        <taxon>Basidiomycota</taxon>
        <taxon>Agaricomycotina</taxon>
        <taxon>Agaricomycetes</taxon>
        <taxon>Russulales</taxon>
        <taxon>Lachnocladiaceae</taxon>
        <taxon>Vararia</taxon>
    </lineage>
</organism>
<feature type="non-terminal residue" evidence="1">
    <location>
        <position position="408"/>
    </location>
</feature>
<feature type="non-terminal residue" evidence="1">
    <location>
        <position position="1"/>
    </location>
</feature>
<proteinExistence type="predicted"/>
<evidence type="ECO:0000313" key="2">
    <source>
        <dbReference type="Proteomes" id="UP000814128"/>
    </source>
</evidence>
<keyword evidence="2" id="KW-1185">Reference proteome</keyword>
<comment type="caution">
    <text evidence="1">The sequence shown here is derived from an EMBL/GenBank/DDBJ whole genome shotgun (WGS) entry which is preliminary data.</text>
</comment>
<dbReference type="Proteomes" id="UP000814128">
    <property type="component" value="Unassembled WGS sequence"/>
</dbReference>
<accession>A0ACB8Q973</accession>
<name>A0ACB8Q973_9AGAM</name>
<reference evidence="1" key="2">
    <citation type="journal article" date="2022" name="New Phytol.">
        <title>Evolutionary transition to the ectomycorrhizal habit in the genomes of a hyperdiverse lineage of mushroom-forming fungi.</title>
        <authorList>
            <person name="Looney B."/>
            <person name="Miyauchi S."/>
            <person name="Morin E."/>
            <person name="Drula E."/>
            <person name="Courty P.E."/>
            <person name="Kohler A."/>
            <person name="Kuo A."/>
            <person name="LaButti K."/>
            <person name="Pangilinan J."/>
            <person name="Lipzen A."/>
            <person name="Riley R."/>
            <person name="Andreopoulos W."/>
            <person name="He G."/>
            <person name="Johnson J."/>
            <person name="Nolan M."/>
            <person name="Tritt A."/>
            <person name="Barry K.W."/>
            <person name="Grigoriev I.V."/>
            <person name="Nagy L.G."/>
            <person name="Hibbett D."/>
            <person name="Henrissat B."/>
            <person name="Matheny P.B."/>
            <person name="Labbe J."/>
            <person name="Martin F.M."/>
        </authorList>
    </citation>
    <scope>NUCLEOTIDE SEQUENCE</scope>
    <source>
        <strain evidence="1">EC-137</strain>
    </source>
</reference>
<sequence length="408" mass="42411">RAHRVALKRSQGLASDLRVAFNGLLSDPPVKKKRSKNLGRRSSSGKTTCIAKTSNTNGTSTATGANNQPSASASASGTSKTAAGTGTSKTATATSAATTSTATSNFKVAQSYTGSDFWNKWDFFTSSDPTGGTVTYVDSSTAQSEGLVSVTSNGSAILKVDTTGVVTGGRKSVRITTQYTFNGGLVILDATHMPTGCGTWPAFWTNGPNWPTTGEIDIVEGVNEYTENQATIHTSSGCTISSSGLSSLLTGSLIGQTNCDATATNNQGCGIRDSRTNSFGAGFNNIGGGVYSMLWDSNGVSVWFFPRSSIPSDITAGAPIPSSWGTPMAFWSANSCNPSTFFSDHSAIFDTTFCGDWAGQVWNVQNVAGQSQSCAAITGAATCSDYVLNNGAAFSEAYWEVNSVKIYQ</sequence>
<reference evidence="1" key="1">
    <citation type="submission" date="2021-02" db="EMBL/GenBank/DDBJ databases">
        <authorList>
            <consortium name="DOE Joint Genome Institute"/>
            <person name="Ahrendt S."/>
            <person name="Looney B.P."/>
            <person name="Miyauchi S."/>
            <person name="Morin E."/>
            <person name="Drula E."/>
            <person name="Courty P.E."/>
            <person name="Chicoki N."/>
            <person name="Fauchery L."/>
            <person name="Kohler A."/>
            <person name="Kuo A."/>
            <person name="Labutti K."/>
            <person name="Pangilinan J."/>
            <person name="Lipzen A."/>
            <person name="Riley R."/>
            <person name="Andreopoulos W."/>
            <person name="He G."/>
            <person name="Johnson J."/>
            <person name="Barry K.W."/>
            <person name="Grigoriev I.V."/>
            <person name="Nagy L."/>
            <person name="Hibbett D."/>
            <person name="Henrissat B."/>
            <person name="Matheny P.B."/>
            <person name="Labbe J."/>
            <person name="Martin F."/>
        </authorList>
    </citation>
    <scope>NUCLEOTIDE SEQUENCE</scope>
    <source>
        <strain evidence="1">EC-137</strain>
    </source>
</reference>
<gene>
    <name evidence="1" type="ORF">K488DRAFT_7159</name>
</gene>
<protein>
    <submittedName>
        <fullName evidence="1">Concanavalin A-like lectin/glucanase domain-containing protein</fullName>
    </submittedName>
</protein>